<sequence>MGALHIGTDGGGSIRIPCGFTGIPGIKQSFGRVPAWPLSPFGTVSHVGPMARTVGDCALMLTVMAEPDYRDPYALPYDGADYTQGLEEGVRGLRIAYSPSFGPHRVDPEIAAAVAGAAETFGELGARVEQPELEVPDTAEAFQVLWFSGAANLFRRFSAEQRALVDPGLLAVVAQGERYSANDIFDATAARERFTVWMNRLHEDYDLLLLPGLPLTAFAVGHDVPPGSGLANWTEWTPYSYPFNLTGQPAGSLPCGLSGEGLPMAAQIVGPRFADALVLQAARAFEAVRPAALPPLATEPVPA</sequence>
<dbReference type="Pfam" id="PF01425">
    <property type="entry name" value="Amidase"/>
    <property type="match status" value="1"/>
</dbReference>
<dbReference type="PANTHER" id="PTHR11895">
    <property type="entry name" value="TRANSAMIDASE"/>
    <property type="match status" value="1"/>
</dbReference>
<evidence type="ECO:0000313" key="3">
    <source>
        <dbReference type="Proteomes" id="UP000601435"/>
    </source>
</evidence>
<dbReference type="GO" id="GO:0003824">
    <property type="term" value="F:catalytic activity"/>
    <property type="evidence" value="ECO:0007669"/>
    <property type="project" value="InterPro"/>
</dbReference>
<dbReference type="AlphaFoldDB" id="A0A812ZX66"/>
<dbReference type="SUPFAM" id="SSF75304">
    <property type="entry name" value="Amidase signature (AS) enzymes"/>
    <property type="match status" value="1"/>
</dbReference>
<protein>
    <recommendedName>
        <fullName evidence="1">Amidase domain-containing protein</fullName>
    </recommendedName>
</protein>
<reference evidence="2" key="1">
    <citation type="submission" date="2021-02" db="EMBL/GenBank/DDBJ databases">
        <authorList>
            <person name="Dougan E. K."/>
            <person name="Rhodes N."/>
            <person name="Thang M."/>
            <person name="Chan C."/>
        </authorList>
    </citation>
    <scope>NUCLEOTIDE SEQUENCE</scope>
</reference>
<dbReference type="Proteomes" id="UP000601435">
    <property type="component" value="Unassembled WGS sequence"/>
</dbReference>
<gene>
    <name evidence="2" type="ORF">SNEC2469_LOCUS25817</name>
</gene>
<feature type="domain" description="Amidase" evidence="1">
    <location>
        <begin position="4"/>
        <end position="279"/>
    </location>
</feature>
<dbReference type="InterPro" id="IPR023631">
    <property type="entry name" value="Amidase_dom"/>
</dbReference>
<comment type="caution">
    <text evidence="2">The sequence shown here is derived from an EMBL/GenBank/DDBJ whole genome shotgun (WGS) entry which is preliminary data.</text>
</comment>
<dbReference type="OrthoDB" id="421993at2759"/>
<keyword evidence="3" id="KW-1185">Reference proteome</keyword>
<dbReference type="Gene3D" id="3.90.1300.10">
    <property type="entry name" value="Amidase signature (AS) domain"/>
    <property type="match status" value="1"/>
</dbReference>
<dbReference type="InterPro" id="IPR036928">
    <property type="entry name" value="AS_sf"/>
</dbReference>
<accession>A0A812ZX66</accession>
<name>A0A812ZX66_9DINO</name>
<evidence type="ECO:0000259" key="1">
    <source>
        <dbReference type="Pfam" id="PF01425"/>
    </source>
</evidence>
<evidence type="ECO:0000313" key="2">
    <source>
        <dbReference type="EMBL" id="CAE7843610.1"/>
    </source>
</evidence>
<dbReference type="EMBL" id="CAJNJA010051407">
    <property type="protein sequence ID" value="CAE7843610.1"/>
    <property type="molecule type" value="Genomic_DNA"/>
</dbReference>
<organism evidence="2 3">
    <name type="scientific">Symbiodinium necroappetens</name>
    <dbReference type="NCBI Taxonomy" id="1628268"/>
    <lineage>
        <taxon>Eukaryota</taxon>
        <taxon>Sar</taxon>
        <taxon>Alveolata</taxon>
        <taxon>Dinophyceae</taxon>
        <taxon>Suessiales</taxon>
        <taxon>Symbiodiniaceae</taxon>
        <taxon>Symbiodinium</taxon>
    </lineage>
</organism>
<dbReference type="InterPro" id="IPR000120">
    <property type="entry name" value="Amidase"/>
</dbReference>
<dbReference type="PANTHER" id="PTHR11895:SF7">
    <property type="entry name" value="GLUTAMYL-TRNA(GLN) AMIDOTRANSFERASE SUBUNIT A, MITOCHONDRIAL"/>
    <property type="match status" value="1"/>
</dbReference>
<proteinExistence type="predicted"/>